<proteinExistence type="predicted"/>
<keyword evidence="3" id="KW-1185">Reference proteome</keyword>
<evidence type="ECO:0000256" key="1">
    <source>
        <dbReference type="SAM" id="MobiDB-lite"/>
    </source>
</evidence>
<dbReference type="EMBL" id="JAHRIP010072188">
    <property type="protein sequence ID" value="MEQ2309320.1"/>
    <property type="molecule type" value="Genomic_DNA"/>
</dbReference>
<feature type="compositionally biased region" description="Basic and acidic residues" evidence="1">
    <location>
        <begin position="54"/>
        <end position="71"/>
    </location>
</feature>
<feature type="region of interest" description="Disordered" evidence="1">
    <location>
        <begin position="52"/>
        <end position="81"/>
    </location>
</feature>
<evidence type="ECO:0000313" key="2">
    <source>
        <dbReference type="EMBL" id="MEQ2309320.1"/>
    </source>
</evidence>
<reference evidence="2 3" key="1">
    <citation type="submission" date="2021-06" db="EMBL/GenBank/DDBJ databases">
        <authorList>
            <person name="Palmer J.M."/>
        </authorList>
    </citation>
    <scope>NUCLEOTIDE SEQUENCE [LARGE SCALE GENOMIC DNA]</scope>
    <source>
        <strain evidence="2 3">AS_MEX2019</strain>
        <tissue evidence="2">Muscle</tissue>
    </source>
</reference>
<dbReference type="PROSITE" id="PS51257">
    <property type="entry name" value="PROKAR_LIPOPROTEIN"/>
    <property type="match status" value="1"/>
</dbReference>
<accession>A0ABV0ZUW7</accession>
<dbReference type="Proteomes" id="UP001469553">
    <property type="component" value="Unassembled WGS sequence"/>
</dbReference>
<evidence type="ECO:0000313" key="3">
    <source>
        <dbReference type="Proteomes" id="UP001469553"/>
    </source>
</evidence>
<comment type="caution">
    <text evidence="2">The sequence shown here is derived from an EMBL/GenBank/DDBJ whole genome shotgun (WGS) entry which is preliminary data.</text>
</comment>
<protein>
    <submittedName>
        <fullName evidence="2">Uncharacterized protein</fullName>
    </submittedName>
</protein>
<organism evidence="2 3">
    <name type="scientific">Ameca splendens</name>
    <dbReference type="NCBI Taxonomy" id="208324"/>
    <lineage>
        <taxon>Eukaryota</taxon>
        <taxon>Metazoa</taxon>
        <taxon>Chordata</taxon>
        <taxon>Craniata</taxon>
        <taxon>Vertebrata</taxon>
        <taxon>Euteleostomi</taxon>
        <taxon>Actinopterygii</taxon>
        <taxon>Neopterygii</taxon>
        <taxon>Teleostei</taxon>
        <taxon>Neoteleostei</taxon>
        <taxon>Acanthomorphata</taxon>
        <taxon>Ovalentaria</taxon>
        <taxon>Atherinomorphae</taxon>
        <taxon>Cyprinodontiformes</taxon>
        <taxon>Goodeidae</taxon>
        <taxon>Ameca</taxon>
    </lineage>
</organism>
<sequence>MEPRSGDEPSVGASHFSLQSCDRHIVQLRGSRKQTGGLLRCAALRCVDSVKGAPGKEERKEAGGRGERRTEAPCSRKTTYL</sequence>
<gene>
    <name evidence="2" type="ORF">AMECASPLE_037474</name>
</gene>
<name>A0ABV0ZUW7_9TELE</name>